<dbReference type="PANTHER" id="PTHR21824:SF4">
    <property type="entry name" value="TRANSMEMBRANE PROTEIN 177"/>
    <property type="match status" value="1"/>
</dbReference>
<dbReference type="Proteomes" id="UP001549921">
    <property type="component" value="Unassembled WGS sequence"/>
</dbReference>
<sequence>MSVKRPVSWFLTETGRKFAFALVTGSGLALTAAKFTPHTLLLDRYKEFVHYYSDGQPVPLPKELEDRYKSCLEILKLPEIHRKLISPFSVYGYDLFHAGSVNSKFGVAVGIPVNFTYKSFEDIEKDGIQVNQKKVDWSTEAGKKLANALLLPEKVQQFAICREIMMTQNNKFLYESAYPFACLFLVYNVSQYINSKFNLYAGPVSMRLSLYSIVGLFGLGTYFLMKDMTEVHYETTVDKKLCELGPDFVESGAIFYEKILQRNQALRELMGKEGESKYSKLGNENFFLRQPRIALIHRKQFFEDKLKEIKTNNEEESDFKELIV</sequence>
<evidence type="ECO:0000256" key="1">
    <source>
        <dbReference type="SAM" id="Phobius"/>
    </source>
</evidence>
<reference evidence="2 3" key="1">
    <citation type="submission" date="2024-06" db="EMBL/GenBank/DDBJ databases">
        <title>A chromosome-level genome assembly of beet webworm, Loxostege sticticalis.</title>
        <authorList>
            <person name="Zhang Y."/>
        </authorList>
    </citation>
    <scope>NUCLEOTIDE SEQUENCE [LARGE SCALE GENOMIC DNA]</scope>
    <source>
        <strain evidence="2">AQ028</strain>
        <tissue evidence="2">Male pupae</tissue>
    </source>
</reference>
<proteinExistence type="predicted"/>
<dbReference type="EMBL" id="JBEDNZ010000012">
    <property type="protein sequence ID" value="KAL0831289.1"/>
    <property type="molecule type" value="Genomic_DNA"/>
</dbReference>
<keyword evidence="1" id="KW-0472">Membrane</keyword>
<keyword evidence="1" id="KW-0812">Transmembrane</keyword>
<protein>
    <recommendedName>
        <fullName evidence="4">Transmembrane protein 177</fullName>
    </recommendedName>
</protein>
<name>A0ABD0SZU9_LOXSC</name>
<organism evidence="2 3">
    <name type="scientific">Loxostege sticticalis</name>
    <name type="common">Beet webworm moth</name>
    <dbReference type="NCBI Taxonomy" id="481309"/>
    <lineage>
        <taxon>Eukaryota</taxon>
        <taxon>Metazoa</taxon>
        <taxon>Ecdysozoa</taxon>
        <taxon>Arthropoda</taxon>
        <taxon>Hexapoda</taxon>
        <taxon>Insecta</taxon>
        <taxon>Pterygota</taxon>
        <taxon>Neoptera</taxon>
        <taxon>Endopterygota</taxon>
        <taxon>Lepidoptera</taxon>
        <taxon>Glossata</taxon>
        <taxon>Ditrysia</taxon>
        <taxon>Pyraloidea</taxon>
        <taxon>Crambidae</taxon>
        <taxon>Pyraustinae</taxon>
        <taxon>Loxostege</taxon>
    </lineage>
</organism>
<comment type="caution">
    <text evidence="2">The sequence shown here is derived from an EMBL/GenBank/DDBJ whole genome shotgun (WGS) entry which is preliminary data.</text>
</comment>
<dbReference type="PANTHER" id="PTHR21824">
    <property type="entry name" value="TRANSMEMBRANE PROTEIN 177"/>
    <property type="match status" value="1"/>
</dbReference>
<feature type="transmembrane region" description="Helical" evidence="1">
    <location>
        <begin position="172"/>
        <end position="193"/>
    </location>
</feature>
<keyword evidence="1" id="KW-1133">Transmembrane helix</keyword>
<gene>
    <name evidence="2" type="ORF">ABMA28_002133</name>
</gene>
<evidence type="ECO:0000313" key="2">
    <source>
        <dbReference type="EMBL" id="KAL0831289.1"/>
    </source>
</evidence>
<accession>A0ABD0SZU9</accession>
<feature type="transmembrane region" description="Helical" evidence="1">
    <location>
        <begin position="208"/>
        <end position="225"/>
    </location>
</feature>
<evidence type="ECO:0000313" key="3">
    <source>
        <dbReference type="Proteomes" id="UP001549921"/>
    </source>
</evidence>
<evidence type="ECO:0008006" key="4">
    <source>
        <dbReference type="Google" id="ProtNLM"/>
    </source>
</evidence>
<feature type="transmembrane region" description="Helical" evidence="1">
    <location>
        <begin position="18"/>
        <end position="36"/>
    </location>
</feature>
<dbReference type="InterPro" id="IPR026620">
    <property type="entry name" value="TMEM177"/>
</dbReference>
<dbReference type="AlphaFoldDB" id="A0ABD0SZU9"/>